<evidence type="ECO:0000256" key="9">
    <source>
        <dbReference type="SAM" id="MobiDB-lite"/>
    </source>
</evidence>
<dbReference type="GO" id="GO:0006357">
    <property type="term" value="P:regulation of transcription by RNA polymerase II"/>
    <property type="evidence" value="ECO:0007669"/>
    <property type="project" value="TreeGrafter"/>
</dbReference>
<sequence>MDDIPVHYTHSAPSPAARASPSRGAAHATRDSLGAGGRTDARAGPQDGDDGEGLLPHPFQVGLGAPSQPQTQAGQGAQDGKGGGQNAAAKAAEQSVEALLQDAIERTQRATGPQDGAAQGQQGQGTTAGTGAGAGEQGQAQVDHLELIRQASLGNGAGAGASGSTDATTNNALPNPPPVTDAAPAGSASPSSASASRPAKGPGSRARWTPAEDARLIELVKIDPPLTWNEIGARMGRPPTGCGMRWYKFLRERVAEDDGEEAVGEKDRSGGAGQAQAEASAEGQAQQQQQQAQATAAAAAANPQAASTSAANGLHPSGDMIVGGSRGQHDHAVFPPAAAAATGPSGSPRPVLPLPYVPADQLPPALPPAADLAGHPFPRDSSPTTKIHSNAGTHYLPATALVSHPPIPFKKNQVLRGRRTKDPKILEEEMKAQQEAARRKAEEMRAQSAAAEGEDDEELDEEGKRKKKTAARPRGKGSAGGLGAKGGTSKGGNIVHKCPAENCTAAFKRSEHLRRHYKAVHRGEKPFPCTVADCGKAFSRKDNLQQHQAMVHFVKALYHYPDGTTSTDPPEPGQEGVTTTFEAVDISKTPRGAQKLSRIKGKQEERAKEAKKIADERERGDREVSASASAEGGDAHAGPSTSNSHAKGVPPYVRGLMDASGVEGAYSVTSSMSPGPSNERGASMSNGDAHHVVGNKRGRSAVDSDAEGGAGSDAAVDKRLRLGGIDPALGGNGGFYPTDPALQALAAQVQHNAHAAGYDSAAAQQQQRDLLSALQRMAQQEAGGPGASGDDHHLELRPDFIVPGLEAFLNQQAAEAAQHGAGGGAA</sequence>
<evidence type="ECO:0000256" key="2">
    <source>
        <dbReference type="ARBA" id="ARBA00022723"/>
    </source>
</evidence>
<feature type="region of interest" description="Disordered" evidence="9">
    <location>
        <begin position="1"/>
        <end position="94"/>
    </location>
</feature>
<dbReference type="GO" id="GO:0008270">
    <property type="term" value="F:zinc ion binding"/>
    <property type="evidence" value="ECO:0007669"/>
    <property type="project" value="UniProtKB-KW"/>
</dbReference>
<feature type="region of interest" description="Disordered" evidence="9">
    <location>
        <begin position="590"/>
        <end position="712"/>
    </location>
</feature>
<evidence type="ECO:0000256" key="6">
    <source>
        <dbReference type="ARBA" id="ARBA00023163"/>
    </source>
</evidence>
<evidence type="ECO:0000259" key="10">
    <source>
        <dbReference type="PROSITE" id="PS50090"/>
    </source>
</evidence>
<evidence type="ECO:0000256" key="8">
    <source>
        <dbReference type="PROSITE-ProRule" id="PRU00042"/>
    </source>
</evidence>
<feature type="domain" description="Myb-like" evidence="10">
    <location>
        <begin position="200"/>
        <end position="250"/>
    </location>
</feature>
<dbReference type="PROSITE" id="PS51294">
    <property type="entry name" value="HTH_MYB"/>
    <property type="match status" value="1"/>
</dbReference>
<feature type="compositionally biased region" description="Low complexity" evidence="9">
    <location>
        <begin position="274"/>
        <end position="312"/>
    </location>
</feature>
<dbReference type="InterPro" id="IPR036236">
    <property type="entry name" value="Znf_C2H2_sf"/>
</dbReference>
<feature type="compositionally biased region" description="Gly residues" evidence="9">
    <location>
        <begin position="122"/>
        <end position="136"/>
    </location>
</feature>
<keyword evidence="3 8" id="KW-0863">Zinc-finger</keyword>
<dbReference type="PANTHER" id="PTHR46179">
    <property type="entry name" value="ZINC FINGER PROTEIN"/>
    <property type="match status" value="1"/>
</dbReference>
<feature type="domain" description="HTH myb-type" evidence="12">
    <location>
        <begin position="205"/>
        <end position="254"/>
    </location>
</feature>
<evidence type="ECO:0000256" key="7">
    <source>
        <dbReference type="ARBA" id="ARBA00023242"/>
    </source>
</evidence>
<protein>
    <submittedName>
        <fullName evidence="13">RHTO0S29e00364g1_1</fullName>
    </submittedName>
</protein>
<dbReference type="EMBL" id="LK052964">
    <property type="protein sequence ID" value="CDR49634.1"/>
    <property type="molecule type" value="Genomic_DNA"/>
</dbReference>
<organism evidence="13">
    <name type="scientific">Rhodotorula toruloides</name>
    <name type="common">Yeast</name>
    <name type="synonym">Rhodosporidium toruloides</name>
    <dbReference type="NCBI Taxonomy" id="5286"/>
    <lineage>
        <taxon>Eukaryota</taxon>
        <taxon>Fungi</taxon>
        <taxon>Dikarya</taxon>
        <taxon>Basidiomycota</taxon>
        <taxon>Pucciniomycotina</taxon>
        <taxon>Microbotryomycetes</taxon>
        <taxon>Sporidiobolales</taxon>
        <taxon>Sporidiobolaceae</taxon>
        <taxon>Rhodotorula</taxon>
    </lineage>
</organism>
<feature type="compositionally biased region" description="Basic and acidic residues" evidence="9">
    <location>
        <begin position="420"/>
        <end position="445"/>
    </location>
</feature>
<name>A0A061BI50_RHOTO</name>
<dbReference type="Gene3D" id="3.30.160.60">
    <property type="entry name" value="Classic Zinc Finger"/>
    <property type="match status" value="2"/>
</dbReference>
<feature type="compositionally biased region" description="Basic and acidic residues" evidence="9">
    <location>
        <begin position="601"/>
        <end position="624"/>
    </location>
</feature>
<keyword evidence="2" id="KW-0479">Metal-binding</keyword>
<dbReference type="PROSITE" id="PS50157">
    <property type="entry name" value="ZINC_FINGER_C2H2_2"/>
    <property type="match status" value="2"/>
</dbReference>
<dbReference type="Gene3D" id="1.10.10.60">
    <property type="entry name" value="Homeodomain-like"/>
    <property type="match status" value="1"/>
</dbReference>
<dbReference type="PROSITE" id="PS00028">
    <property type="entry name" value="ZINC_FINGER_C2H2_1"/>
    <property type="match status" value="2"/>
</dbReference>
<dbReference type="SMART" id="SM00355">
    <property type="entry name" value="ZnF_C2H2"/>
    <property type="match status" value="2"/>
</dbReference>
<feature type="compositionally biased region" description="Acidic residues" evidence="9">
    <location>
        <begin position="452"/>
        <end position="461"/>
    </location>
</feature>
<dbReference type="InterPro" id="IPR051061">
    <property type="entry name" value="Zinc_finger_trans_reg"/>
</dbReference>
<evidence type="ECO:0000256" key="3">
    <source>
        <dbReference type="ARBA" id="ARBA00022771"/>
    </source>
</evidence>
<dbReference type="FunFam" id="3.30.160.60:FF:002343">
    <property type="entry name" value="Zinc finger protein 33A"/>
    <property type="match status" value="1"/>
</dbReference>
<dbReference type="PANTHER" id="PTHR46179:SF13">
    <property type="entry name" value="C2H2-TYPE DOMAIN-CONTAINING PROTEIN"/>
    <property type="match status" value="1"/>
</dbReference>
<feature type="domain" description="C2H2-type" evidence="11">
    <location>
        <begin position="496"/>
        <end position="526"/>
    </location>
</feature>
<dbReference type="GO" id="GO:0005634">
    <property type="term" value="C:nucleus"/>
    <property type="evidence" value="ECO:0007669"/>
    <property type="project" value="UniProtKB-SubCell"/>
</dbReference>
<dbReference type="SUPFAM" id="SSF57667">
    <property type="entry name" value="beta-beta-alpha zinc fingers"/>
    <property type="match status" value="1"/>
</dbReference>
<dbReference type="OrthoDB" id="654211at2759"/>
<feature type="compositionally biased region" description="Low complexity" evidence="9">
    <location>
        <begin position="162"/>
        <end position="173"/>
    </location>
</feature>
<feature type="compositionally biased region" description="Basic residues" evidence="9">
    <location>
        <begin position="465"/>
        <end position="475"/>
    </location>
</feature>
<feature type="compositionally biased region" description="Low complexity" evidence="9">
    <location>
        <begin position="64"/>
        <end position="76"/>
    </location>
</feature>
<feature type="domain" description="C2H2-type" evidence="11">
    <location>
        <begin position="527"/>
        <end position="552"/>
    </location>
</feature>
<feature type="compositionally biased region" description="Low complexity" evidence="9">
    <location>
        <begin position="110"/>
        <end position="121"/>
    </location>
</feature>
<comment type="subcellular location">
    <subcellularLocation>
        <location evidence="1">Nucleus</location>
    </subcellularLocation>
</comment>
<evidence type="ECO:0000256" key="1">
    <source>
        <dbReference type="ARBA" id="ARBA00004123"/>
    </source>
</evidence>
<evidence type="ECO:0000313" key="13">
    <source>
        <dbReference type="EMBL" id="CDR49634.1"/>
    </source>
</evidence>
<feature type="compositionally biased region" description="Gly residues" evidence="9">
    <location>
        <begin position="477"/>
        <end position="490"/>
    </location>
</feature>
<feature type="compositionally biased region" description="Polar residues" evidence="9">
    <location>
        <begin position="667"/>
        <end position="676"/>
    </location>
</feature>
<keyword evidence="5" id="KW-0805">Transcription regulation</keyword>
<dbReference type="InterPro" id="IPR013087">
    <property type="entry name" value="Znf_C2H2_type"/>
</dbReference>
<evidence type="ECO:0000256" key="4">
    <source>
        <dbReference type="ARBA" id="ARBA00022833"/>
    </source>
</evidence>
<accession>A0A061BI50</accession>
<keyword evidence="7" id="KW-0539">Nucleus</keyword>
<keyword evidence="6" id="KW-0804">Transcription</keyword>
<feature type="region of interest" description="Disordered" evidence="9">
    <location>
        <begin position="258"/>
        <end position="331"/>
    </location>
</feature>
<dbReference type="PROSITE" id="PS50090">
    <property type="entry name" value="MYB_LIKE"/>
    <property type="match status" value="1"/>
</dbReference>
<feature type="region of interest" description="Disordered" evidence="9">
    <location>
        <begin position="109"/>
        <end position="139"/>
    </location>
</feature>
<evidence type="ECO:0000256" key="5">
    <source>
        <dbReference type="ARBA" id="ARBA00023015"/>
    </source>
</evidence>
<keyword evidence="4" id="KW-0862">Zinc</keyword>
<feature type="compositionally biased region" description="Low complexity" evidence="9">
    <location>
        <begin position="180"/>
        <end position="204"/>
    </location>
</feature>
<dbReference type="InterPro" id="IPR001005">
    <property type="entry name" value="SANT/Myb"/>
</dbReference>
<dbReference type="InterPro" id="IPR009057">
    <property type="entry name" value="Homeodomain-like_sf"/>
</dbReference>
<feature type="compositionally biased region" description="Low complexity" evidence="9">
    <location>
        <begin position="10"/>
        <end position="27"/>
    </location>
</feature>
<dbReference type="SMART" id="SM00717">
    <property type="entry name" value="SANT"/>
    <property type="match status" value="1"/>
</dbReference>
<proteinExistence type="predicted"/>
<evidence type="ECO:0000259" key="11">
    <source>
        <dbReference type="PROSITE" id="PS50157"/>
    </source>
</evidence>
<reference evidence="13" key="1">
    <citation type="journal article" date="2014" name="Genome Announc.">
        <title>Draft genome sequence of Rhodosporidium toruloides CECT1137, an oleaginous yeast of biotechnological interest.</title>
        <authorList>
            <person name="Morin N."/>
            <person name="Calcas X."/>
            <person name="Devillers H."/>
            <person name="Durrens P."/>
            <person name="Sherman D.J."/>
            <person name="Nicaud J.-M."/>
            <person name="Neuveglise C."/>
        </authorList>
    </citation>
    <scope>NUCLEOTIDE SEQUENCE</scope>
    <source>
        <strain evidence="13">CECT1137</strain>
    </source>
</reference>
<feature type="region of interest" description="Disordered" evidence="9">
    <location>
        <begin position="154"/>
        <end position="210"/>
    </location>
</feature>
<dbReference type="AlphaFoldDB" id="A0A061BI50"/>
<dbReference type="Pfam" id="PF00096">
    <property type="entry name" value="zf-C2H2"/>
    <property type="match status" value="2"/>
</dbReference>
<dbReference type="InterPro" id="IPR017930">
    <property type="entry name" value="Myb_dom"/>
</dbReference>
<feature type="region of interest" description="Disordered" evidence="9">
    <location>
        <begin position="404"/>
        <end position="493"/>
    </location>
</feature>
<evidence type="ECO:0000259" key="12">
    <source>
        <dbReference type="PROSITE" id="PS51294"/>
    </source>
</evidence>
<dbReference type="SUPFAM" id="SSF46689">
    <property type="entry name" value="Homeodomain-like"/>
    <property type="match status" value="1"/>
</dbReference>
<gene>
    <name evidence="13" type="ORF">RHTO0S_29e00364g</name>
</gene>